<dbReference type="EMBL" id="CAUYUJ010014279">
    <property type="protein sequence ID" value="CAK0839219.1"/>
    <property type="molecule type" value="Genomic_DNA"/>
</dbReference>
<proteinExistence type="predicted"/>
<evidence type="ECO:0000256" key="1">
    <source>
        <dbReference type="SAM" id="MobiDB-lite"/>
    </source>
</evidence>
<accession>A0ABN9T387</accession>
<evidence type="ECO:0000313" key="2">
    <source>
        <dbReference type="EMBL" id="CAK0839219.1"/>
    </source>
</evidence>
<evidence type="ECO:0008006" key="4">
    <source>
        <dbReference type="Google" id="ProtNLM"/>
    </source>
</evidence>
<name>A0ABN9T387_9DINO</name>
<dbReference type="Proteomes" id="UP001189429">
    <property type="component" value="Unassembled WGS sequence"/>
</dbReference>
<comment type="caution">
    <text evidence="2">The sequence shown here is derived from an EMBL/GenBank/DDBJ whole genome shotgun (WGS) entry which is preliminary data.</text>
</comment>
<sequence length="228" mass="23798">PFWLKPFLAHAAWAAASRSGPCRGLRGERKRAGLAAGPIEPQQTVSRMRLTFSDSIEVIQFDPECRTPGQGSVLAVVIASPRAARRKTPSPPPAKVAGGGASEAPLLHATVSRGGSWPVSSSSSPSPWTGRSHCRLSNEPVDSDAGEAAEESVFAMAAQRRHIRRSVTANLGPGLPPHVLPAVMTSKILSRRRGAGQTGIRLSADGSTCCSAVDGVRRVSSCSTSSSD</sequence>
<keyword evidence="3" id="KW-1185">Reference proteome</keyword>
<protein>
    <recommendedName>
        <fullName evidence="4">Anaphase-promoting complex subunit 1</fullName>
    </recommendedName>
</protein>
<feature type="non-terminal residue" evidence="2">
    <location>
        <position position="1"/>
    </location>
</feature>
<organism evidence="2 3">
    <name type="scientific">Prorocentrum cordatum</name>
    <dbReference type="NCBI Taxonomy" id="2364126"/>
    <lineage>
        <taxon>Eukaryota</taxon>
        <taxon>Sar</taxon>
        <taxon>Alveolata</taxon>
        <taxon>Dinophyceae</taxon>
        <taxon>Prorocentrales</taxon>
        <taxon>Prorocentraceae</taxon>
        <taxon>Prorocentrum</taxon>
    </lineage>
</organism>
<feature type="compositionally biased region" description="Low complexity" evidence="1">
    <location>
        <begin position="112"/>
        <end position="131"/>
    </location>
</feature>
<feature type="region of interest" description="Disordered" evidence="1">
    <location>
        <begin position="112"/>
        <end position="148"/>
    </location>
</feature>
<reference evidence="2" key="1">
    <citation type="submission" date="2023-10" db="EMBL/GenBank/DDBJ databases">
        <authorList>
            <person name="Chen Y."/>
            <person name="Shah S."/>
            <person name="Dougan E. K."/>
            <person name="Thang M."/>
            <person name="Chan C."/>
        </authorList>
    </citation>
    <scope>NUCLEOTIDE SEQUENCE [LARGE SCALE GENOMIC DNA]</scope>
</reference>
<gene>
    <name evidence="2" type="ORF">PCOR1329_LOCUS34951</name>
</gene>
<evidence type="ECO:0000313" key="3">
    <source>
        <dbReference type="Proteomes" id="UP001189429"/>
    </source>
</evidence>